<organism evidence="1">
    <name type="scientific">hydrothermal vent metagenome</name>
    <dbReference type="NCBI Taxonomy" id="652676"/>
    <lineage>
        <taxon>unclassified sequences</taxon>
        <taxon>metagenomes</taxon>
        <taxon>ecological metagenomes</taxon>
    </lineage>
</organism>
<accession>A0A3B1C9V8</accession>
<dbReference type="SUPFAM" id="SSF52540">
    <property type="entry name" value="P-loop containing nucleoside triphosphate hydrolases"/>
    <property type="match status" value="1"/>
</dbReference>
<evidence type="ECO:0008006" key="2">
    <source>
        <dbReference type="Google" id="ProtNLM"/>
    </source>
</evidence>
<sequence>MRIPKGKVDVGDSGYFTSMQSSSWRKIGHYLWRGVLVRRHLDELYATTGCQAVGFKFMYNHLRRFPMVLPYLNRHEVRVIHVVRENAFKTLLSQLVAEARGLYHSDRPTEMMQIRVPIEGLTDKLQRIQSEGMRWAEIFAGSKHYLKVSYESFLSQMDVEARRMMALLDVDYAPLTSPLVKVNTDDPSRTVENYDEVRDCLARTPFAWCLAEK</sequence>
<name>A0A3B1C9V8_9ZZZZ</name>
<proteinExistence type="predicted"/>
<dbReference type="Gene3D" id="3.40.50.300">
    <property type="entry name" value="P-loop containing nucleotide triphosphate hydrolases"/>
    <property type="match status" value="1"/>
</dbReference>
<gene>
    <name evidence="1" type="ORF">MNBD_GAMMA24-928</name>
</gene>
<dbReference type="InterPro" id="IPR027417">
    <property type="entry name" value="P-loop_NTPase"/>
</dbReference>
<dbReference type="AlphaFoldDB" id="A0A3B1C9V8"/>
<dbReference type="EMBL" id="UOFZ01000128">
    <property type="protein sequence ID" value="VAX13627.1"/>
    <property type="molecule type" value="Genomic_DNA"/>
</dbReference>
<reference evidence="1" key="1">
    <citation type="submission" date="2018-06" db="EMBL/GenBank/DDBJ databases">
        <authorList>
            <person name="Zhirakovskaya E."/>
        </authorList>
    </citation>
    <scope>NUCLEOTIDE SEQUENCE</scope>
</reference>
<protein>
    <recommendedName>
        <fullName evidence="2">Sulphotransferase Stf0 domain-containing protein</fullName>
    </recommendedName>
</protein>
<evidence type="ECO:0000313" key="1">
    <source>
        <dbReference type="EMBL" id="VAX13627.1"/>
    </source>
</evidence>